<dbReference type="InterPro" id="IPR050988">
    <property type="entry name" value="Mannitol_DH/Oxidoreductase"/>
</dbReference>
<dbReference type="EMBL" id="JAHXRF010000003">
    <property type="protein sequence ID" value="MBW4865040.1"/>
    <property type="molecule type" value="Genomic_DNA"/>
</dbReference>
<accession>A0AAW4NNM8</accession>
<dbReference type="Pfam" id="PF08125">
    <property type="entry name" value="Mannitol_dh_C"/>
    <property type="match status" value="1"/>
</dbReference>
<evidence type="ECO:0000313" key="5">
    <source>
        <dbReference type="Proteomes" id="UP001196873"/>
    </source>
</evidence>
<protein>
    <submittedName>
        <fullName evidence="4">Mannitol dehydrogenase family protein</fullName>
    </submittedName>
</protein>
<comment type="caution">
    <text evidence="4">The sequence shown here is derived from an EMBL/GenBank/DDBJ whole genome shotgun (WGS) entry which is preliminary data.</text>
</comment>
<evidence type="ECO:0000313" key="4">
    <source>
        <dbReference type="EMBL" id="MBW4865040.1"/>
    </source>
</evidence>
<evidence type="ECO:0000259" key="2">
    <source>
        <dbReference type="Pfam" id="PF01232"/>
    </source>
</evidence>
<feature type="domain" description="Mannitol dehydrogenase N-terminal" evidence="2">
    <location>
        <begin position="42"/>
        <end position="264"/>
    </location>
</feature>
<dbReference type="InterPro" id="IPR013131">
    <property type="entry name" value="Mannitol_DH_N"/>
</dbReference>
<sequence>MRLTTLLNSHYNAAEWENKGYELPRFDIQAVRQKTFEEPTWIHFGGGNIFRAFPAALLNDALNSGKYDRGVIVAETFDYEVIDKAYTPYDNLSLLVSLKSTGKIEKKVIASVTEALKADPQLPDWKRLIDIFCNPTLQLVSFTITEKGYNFNEDDLARGLNPQFALGKVTALLHARYKAGRLPVTLQSMDNCSHNGSKLQAGVFAYAERWAKDGLVSMEFVDYLKDESKVTFPWSMIDKITPRPHAKVKALLEADGFEDNDYIETARHTFTAPFVNAEETQYLIVEDHYTNGRPPLDLGGVLFTSRETVDKVETMKVTTCLNPLHTAMAIFGCLLGYDLISAEITDPDIRSLIQKIGYIEAMPVVVDPGILNPYEFIGVFINKRLPNPFMPDTPQRIAMDTSQKLAIRFGETIKKYIKRGLDRSNLVLIPLVLAAYARYLKGIDDEGKPFNPSPDPLLNELQAMVSPLEIGHENQDFSCLKALFSRKDIFGLDLYEAGFGPQIEAAVKALFAGKGSVRTTLHRYVMAR</sequence>
<evidence type="ECO:0000259" key="3">
    <source>
        <dbReference type="Pfam" id="PF08125"/>
    </source>
</evidence>
<dbReference type="PANTHER" id="PTHR43362">
    <property type="entry name" value="MANNITOL DEHYDROGENASE DSF1-RELATED"/>
    <property type="match status" value="1"/>
</dbReference>
<name>A0AAW4NNM8_9BACT</name>
<organism evidence="4 5">
    <name type="scientific">Segatella salivae</name>
    <dbReference type="NCBI Taxonomy" id="228604"/>
    <lineage>
        <taxon>Bacteria</taxon>
        <taxon>Pseudomonadati</taxon>
        <taxon>Bacteroidota</taxon>
        <taxon>Bacteroidia</taxon>
        <taxon>Bacteroidales</taxon>
        <taxon>Prevotellaceae</taxon>
        <taxon>Segatella</taxon>
    </lineage>
</organism>
<dbReference type="AlphaFoldDB" id="A0AAW4NNM8"/>
<dbReference type="GO" id="GO:0016616">
    <property type="term" value="F:oxidoreductase activity, acting on the CH-OH group of donors, NAD or NADP as acceptor"/>
    <property type="evidence" value="ECO:0007669"/>
    <property type="project" value="TreeGrafter"/>
</dbReference>
<dbReference type="RefSeq" id="WP_219425273.1">
    <property type="nucleotide sequence ID" value="NZ_JAHXQY010000003.1"/>
</dbReference>
<dbReference type="PANTHER" id="PTHR43362:SF1">
    <property type="entry name" value="MANNITOL DEHYDROGENASE 2-RELATED"/>
    <property type="match status" value="1"/>
</dbReference>
<feature type="domain" description="Mannitol dehydrogenase C-terminal" evidence="3">
    <location>
        <begin position="309"/>
        <end position="510"/>
    </location>
</feature>
<proteinExistence type="predicted"/>
<dbReference type="Pfam" id="PF01232">
    <property type="entry name" value="Mannitol_dh"/>
    <property type="match status" value="1"/>
</dbReference>
<gene>
    <name evidence="4" type="ORF">KZY68_03175</name>
</gene>
<dbReference type="InterPro" id="IPR013118">
    <property type="entry name" value="Mannitol_DH_C"/>
</dbReference>
<dbReference type="Proteomes" id="UP001196873">
    <property type="component" value="Unassembled WGS sequence"/>
</dbReference>
<keyword evidence="1" id="KW-0560">Oxidoreductase</keyword>
<reference evidence="4" key="1">
    <citation type="submission" date="2021-07" db="EMBL/GenBank/DDBJ databases">
        <title>Genomic diversity and antimicrobial resistance of Prevotella spp. isolated from chronic lung disease airways.</title>
        <authorList>
            <person name="Webb K.A."/>
            <person name="Olagoke O.S."/>
            <person name="Baird T."/>
            <person name="Neill J."/>
            <person name="Pham A."/>
            <person name="Wells T.J."/>
            <person name="Ramsay K.A."/>
            <person name="Bell S.C."/>
            <person name="Sarovich D.S."/>
            <person name="Price E.P."/>
        </authorList>
    </citation>
    <scope>NUCLEOTIDE SEQUENCE</scope>
    <source>
        <strain evidence="4">SCHI0047.S.3</strain>
    </source>
</reference>
<evidence type="ECO:0000256" key="1">
    <source>
        <dbReference type="ARBA" id="ARBA00023002"/>
    </source>
</evidence>